<dbReference type="GO" id="GO:0005829">
    <property type="term" value="C:cytosol"/>
    <property type="evidence" value="ECO:0007669"/>
    <property type="project" value="TreeGrafter"/>
</dbReference>
<evidence type="ECO:0000256" key="1">
    <source>
        <dbReference type="ARBA" id="ARBA00005187"/>
    </source>
</evidence>
<proteinExistence type="inferred from homology"/>
<accession>E8M053</accession>
<dbReference type="CDD" id="cd00712">
    <property type="entry name" value="AsnB"/>
    <property type="match status" value="1"/>
</dbReference>
<feature type="domain" description="Glutamine amidotransferase type-2" evidence="5">
    <location>
        <begin position="2"/>
        <end position="186"/>
    </location>
</feature>
<dbReference type="PANTHER" id="PTHR43284">
    <property type="entry name" value="ASPARAGINE SYNTHETASE (GLUTAMINE-HYDROLYZING)"/>
    <property type="match status" value="1"/>
</dbReference>
<dbReference type="eggNOG" id="COG0367">
    <property type="taxonomic scope" value="Bacteria"/>
</dbReference>
<dbReference type="OrthoDB" id="9763290at2"/>
<comment type="catalytic activity">
    <reaction evidence="4">
        <text>L-aspartate + L-glutamine + ATP + H2O = L-asparagine + L-glutamate + AMP + diphosphate + H(+)</text>
        <dbReference type="Rhea" id="RHEA:12228"/>
        <dbReference type="ChEBI" id="CHEBI:15377"/>
        <dbReference type="ChEBI" id="CHEBI:15378"/>
        <dbReference type="ChEBI" id="CHEBI:29985"/>
        <dbReference type="ChEBI" id="CHEBI:29991"/>
        <dbReference type="ChEBI" id="CHEBI:30616"/>
        <dbReference type="ChEBI" id="CHEBI:33019"/>
        <dbReference type="ChEBI" id="CHEBI:58048"/>
        <dbReference type="ChEBI" id="CHEBI:58359"/>
        <dbReference type="ChEBI" id="CHEBI:456215"/>
        <dbReference type="EC" id="6.3.5.4"/>
    </reaction>
</comment>
<dbReference type="PROSITE" id="PS51278">
    <property type="entry name" value="GATASE_TYPE_2"/>
    <property type="match status" value="1"/>
</dbReference>
<dbReference type="EMBL" id="AEVS01000111">
    <property type="protein sequence ID" value="EGA63705.1"/>
    <property type="molecule type" value="Genomic_DNA"/>
</dbReference>
<evidence type="ECO:0000256" key="4">
    <source>
        <dbReference type="ARBA" id="ARBA00048741"/>
    </source>
</evidence>
<organism evidence="6 7">
    <name type="scientific">Vibrio brasiliensis LMG 20546</name>
    <dbReference type="NCBI Taxonomy" id="945543"/>
    <lineage>
        <taxon>Bacteria</taxon>
        <taxon>Pseudomonadati</taxon>
        <taxon>Pseudomonadota</taxon>
        <taxon>Gammaproteobacteria</taxon>
        <taxon>Vibrionales</taxon>
        <taxon>Vibrionaceae</taxon>
        <taxon>Vibrio</taxon>
        <taxon>Vibrio oreintalis group</taxon>
    </lineage>
</organism>
<comment type="similarity">
    <text evidence="2">Belongs to the asparagine synthetase family.</text>
</comment>
<name>E8M053_9VIBR</name>
<dbReference type="Pfam" id="PF13522">
    <property type="entry name" value="GATase_6"/>
    <property type="match status" value="1"/>
</dbReference>
<comment type="caution">
    <text evidence="6">The sequence shown here is derived from an EMBL/GenBank/DDBJ whole genome shotgun (WGS) entry which is preliminary data.</text>
</comment>
<evidence type="ECO:0000256" key="3">
    <source>
        <dbReference type="ARBA" id="ARBA00012737"/>
    </source>
</evidence>
<dbReference type="AlphaFoldDB" id="E8M053"/>
<dbReference type="InterPro" id="IPR017932">
    <property type="entry name" value="GATase_2_dom"/>
</dbReference>
<protein>
    <recommendedName>
        <fullName evidence="3">asparagine synthase (glutamine-hydrolyzing)</fullName>
        <ecNumber evidence="3">6.3.5.4</ecNumber>
    </recommendedName>
</protein>
<dbReference type="PANTHER" id="PTHR43284:SF1">
    <property type="entry name" value="ASPARAGINE SYNTHETASE"/>
    <property type="match status" value="1"/>
</dbReference>
<dbReference type="STRING" id="945543.VIBR0546_16466"/>
<comment type="pathway">
    <text evidence="1">Amino-acid biosynthesis; L-asparagine biosynthesis; L-asparagine from L-aspartate (L-Gln route): step 1/1.</text>
</comment>
<evidence type="ECO:0000313" key="7">
    <source>
        <dbReference type="Proteomes" id="UP000004371"/>
    </source>
</evidence>
<keyword evidence="7" id="KW-1185">Reference proteome</keyword>
<gene>
    <name evidence="6" type="ORF">VIBR0546_16466</name>
</gene>
<dbReference type="InterPro" id="IPR051786">
    <property type="entry name" value="ASN_synthetase/amidase"/>
</dbReference>
<dbReference type="Proteomes" id="UP000004371">
    <property type="component" value="Unassembled WGS sequence"/>
</dbReference>
<evidence type="ECO:0000313" key="6">
    <source>
        <dbReference type="EMBL" id="EGA63705.1"/>
    </source>
</evidence>
<dbReference type="Gene3D" id="3.60.20.10">
    <property type="entry name" value="Glutamine Phosphoribosylpyrophosphate, subunit 1, domain 1"/>
    <property type="match status" value="1"/>
</dbReference>
<evidence type="ECO:0000256" key="2">
    <source>
        <dbReference type="ARBA" id="ARBA00005752"/>
    </source>
</evidence>
<sequence>MCGILGSITKRQYNLNNALRSLAHRGPDNQQVWKHDLVTFGHTRLSINDLSSNANQPFQYQDVVAVFNGEIYNYKALREQISCDYTFTTNSEVEVICALYKRYGIDFVDKLDGMFSIAIFDITENEIFCFRDRLGKNHFITILTMTRMSFTFLLNRKHFRSSISNFNSIVGSSIMFLITHFIQESR</sequence>
<dbReference type="InterPro" id="IPR029055">
    <property type="entry name" value="Ntn_hydrolases_N"/>
</dbReference>
<dbReference type="GO" id="GO:0004066">
    <property type="term" value="F:asparagine synthase (glutamine-hydrolyzing) activity"/>
    <property type="evidence" value="ECO:0007669"/>
    <property type="project" value="UniProtKB-EC"/>
</dbReference>
<dbReference type="RefSeq" id="WP_006881464.1">
    <property type="nucleotide sequence ID" value="NZ_AEVS01000111.1"/>
</dbReference>
<dbReference type="SUPFAM" id="SSF56235">
    <property type="entry name" value="N-terminal nucleophile aminohydrolases (Ntn hydrolases)"/>
    <property type="match status" value="1"/>
</dbReference>
<reference evidence="6 7" key="1">
    <citation type="journal article" date="2012" name="Int. J. Syst. Evol. Microbiol.">
        <title>Vibrio caribbeanicus sp. nov., isolated from the marine sponge Scleritoderma cyanea.</title>
        <authorList>
            <person name="Hoffmann M."/>
            <person name="Monday S.R."/>
            <person name="Allard M.W."/>
            <person name="Strain E.A."/>
            <person name="Whittaker P."/>
            <person name="Naum M."/>
            <person name="McCarthy P.J."/>
            <person name="Lopez J.V."/>
            <person name="Fischer M."/>
            <person name="Brown E.W."/>
        </authorList>
    </citation>
    <scope>NUCLEOTIDE SEQUENCE [LARGE SCALE GENOMIC DNA]</scope>
    <source>
        <strain evidence="6 7">LMG 20546</strain>
    </source>
</reference>
<dbReference type="InterPro" id="IPR033738">
    <property type="entry name" value="AsnB_N"/>
</dbReference>
<dbReference type="EC" id="6.3.5.4" evidence="3"/>
<evidence type="ECO:0000259" key="5">
    <source>
        <dbReference type="PROSITE" id="PS51278"/>
    </source>
</evidence>